<comment type="caution">
    <text evidence="1">The sequence shown here is derived from an EMBL/GenBank/DDBJ whole genome shotgun (WGS) entry which is preliminary data.</text>
</comment>
<dbReference type="Pfam" id="PF09981">
    <property type="entry name" value="DUF2218"/>
    <property type="match status" value="1"/>
</dbReference>
<keyword evidence="2" id="KW-1185">Reference proteome</keyword>
<dbReference type="Gene3D" id="3.30.310.50">
    <property type="entry name" value="Alpha-D-phosphohexomutase, C-terminal domain"/>
    <property type="match status" value="1"/>
</dbReference>
<name>A0A9X4M2Q6_9ACTN</name>
<dbReference type="Proteomes" id="UP001152755">
    <property type="component" value="Unassembled WGS sequence"/>
</dbReference>
<proteinExistence type="predicted"/>
<protein>
    <submittedName>
        <fullName evidence="1">DUF2218 domain-containing protein</fullName>
    </submittedName>
</protein>
<dbReference type="AlphaFoldDB" id="A0A9X4M2Q6"/>
<sequence length="101" mass="11164">MTDDSVTTAIVRTDRPGRYGKQLVSHLGRRHGGEWSPESGTGWIDLDTGRATVPAAEGALHLRIDSDDIDELARLEDVIARHLVRFGERDELTVAWERSAG</sequence>
<accession>A0A9X4M2Q6</accession>
<evidence type="ECO:0000313" key="1">
    <source>
        <dbReference type="EMBL" id="MDG3015749.1"/>
    </source>
</evidence>
<dbReference type="EMBL" id="JANRHA010000009">
    <property type="protein sequence ID" value="MDG3015749.1"/>
    <property type="molecule type" value="Genomic_DNA"/>
</dbReference>
<organism evidence="1 2">
    <name type="scientific">Speluncibacter jeojiensis</name>
    <dbReference type="NCBI Taxonomy" id="2710754"/>
    <lineage>
        <taxon>Bacteria</taxon>
        <taxon>Bacillati</taxon>
        <taxon>Actinomycetota</taxon>
        <taxon>Actinomycetes</taxon>
        <taxon>Mycobacteriales</taxon>
        <taxon>Speluncibacteraceae</taxon>
        <taxon>Speluncibacter</taxon>
    </lineage>
</organism>
<reference evidence="1" key="1">
    <citation type="submission" date="2022-08" db="EMBL/GenBank/DDBJ databases">
        <title>Genome analysis of Corynebacteriales strain.</title>
        <authorList>
            <person name="Lee S.D."/>
        </authorList>
    </citation>
    <scope>NUCLEOTIDE SEQUENCE</scope>
    <source>
        <strain evidence="1">D3-21</strain>
    </source>
</reference>
<dbReference type="InterPro" id="IPR014543">
    <property type="entry name" value="UCP028291"/>
</dbReference>
<evidence type="ECO:0000313" key="2">
    <source>
        <dbReference type="Proteomes" id="UP001152755"/>
    </source>
</evidence>
<gene>
    <name evidence="1" type="ORF">NVS88_14400</name>
</gene>
<dbReference type="RefSeq" id="WP_332520228.1">
    <property type="nucleotide sequence ID" value="NZ_JANRHA010000009.1"/>
</dbReference>